<dbReference type="EMBL" id="JASVDS010000008">
    <property type="protein sequence ID" value="MDL5034340.1"/>
    <property type="molecule type" value="Genomic_DNA"/>
</dbReference>
<dbReference type="Proteomes" id="UP001238603">
    <property type="component" value="Unassembled WGS sequence"/>
</dbReference>
<protein>
    <submittedName>
        <fullName evidence="2">Uncharacterized protein</fullName>
    </submittedName>
</protein>
<dbReference type="RefSeq" id="WP_285984416.1">
    <property type="nucleotide sequence ID" value="NZ_JASVDS010000008.1"/>
</dbReference>
<reference evidence="2 3" key="1">
    <citation type="submission" date="2023-06" db="EMBL/GenBank/DDBJ databases">
        <title>Pelomonas sp. APW6 16S ribosomal RNA gene genome sequencing and assembly.</title>
        <authorList>
            <person name="Woo H."/>
        </authorList>
    </citation>
    <scope>NUCLEOTIDE SEQUENCE [LARGE SCALE GENOMIC DNA]</scope>
    <source>
        <strain evidence="2 3">APW6</strain>
    </source>
</reference>
<evidence type="ECO:0000313" key="2">
    <source>
        <dbReference type="EMBL" id="MDL5034340.1"/>
    </source>
</evidence>
<name>A0ABT7LNA8_9BURK</name>
<gene>
    <name evidence="2" type="ORF">QRD43_20730</name>
</gene>
<sequence length="195" mass="21407">MLSLLDCSNRLREELGEIAPAYITLKRWSAAGRLKEARDQLPGRRPLYDYAAVRNLVCRAHLPSPGLAATQASPSAQEAAAPVAGEKQHGNLEQLLIRLVESQEAQAAAVIELRESIAPFMRHAASMARAVEQLDAVRKMLMTSKDAEITSARQRLELAQKEIARLTDLANPVSQARMHALLVRVEDALRGIQEG</sequence>
<evidence type="ECO:0000256" key="1">
    <source>
        <dbReference type="SAM" id="Coils"/>
    </source>
</evidence>
<feature type="coiled-coil region" evidence="1">
    <location>
        <begin position="142"/>
        <end position="169"/>
    </location>
</feature>
<keyword evidence="3" id="KW-1185">Reference proteome</keyword>
<organism evidence="2 3">
    <name type="scientific">Roseateles subflavus</name>
    <dbReference type="NCBI Taxonomy" id="3053353"/>
    <lineage>
        <taxon>Bacteria</taxon>
        <taxon>Pseudomonadati</taxon>
        <taxon>Pseudomonadota</taxon>
        <taxon>Betaproteobacteria</taxon>
        <taxon>Burkholderiales</taxon>
        <taxon>Sphaerotilaceae</taxon>
        <taxon>Roseateles</taxon>
    </lineage>
</organism>
<keyword evidence="1" id="KW-0175">Coiled coil</keyword>
<comment type="caution">
    <text evidence="2">The sequence shown here is derived from an EMBL/GenBank/DDBJ whole genome shotgun (WGS) entry which is preliminary data.</text>
</comment>
<evidence type="ECO:0000313" key="3">
    <source>
        <dbReference type="Proteomes" id="UP001238603"/>
    </source>
</evidence>
<proteinExistence type="predicted"/>
<accession>A0ABT7LNA8</accession>